<dbReference type="Pfam" id="PF17765">
    <property type="entry name" value="MLTR_LBD"/>
    <property type="match status" value="1"/>
</dbReference>
<dbReference type="SMART" id="SM00530">
    <property type="entry name" value="HTH_XRE"/>
    <property type="match status" value="1"/>
</dbReference>
<gene>
    <name evidence="2" type="ORF">D9R14_16890</name>
</gene>
<dbReference type="Pfam" id="PF13560">
    <property type="entry name" value="HTH_31"/>
    <property type="match status" value="1"/>
</dbReference>
<organism evidence="2 3">
    <name type="scientific">Xanthobacter tagetidis</name>
    <dbReference type="NCBI Taxonomy" id="60216"/>
    <lineage>
        <taxon>Bacteria</taxon>
        <taxon>Pseudomonadati</taxon>
        <taxon>Pseudomonadota</taxon>
        <taxon>Alphaproteobacteria</taxon>
        <taxon>Hyphomicrobiales</taxon>
        <taxon>Xanthobacteraceae</taxon>
        <taxon>Xanthobacter</taxon>
    </lineage>
</organism>
<feature type="domain" description="HTH cro/C1-type" evidence="1">
    <location>
        <begin position="36"/>
        <end position="84"/>
    </location>
</feature>
<dbReference type="PANTHER" id="PTHR35010">
    <property type="entry name" value="BLL4672 PROTEIN-RELATED"/>
    <property type="match status" value="1"/>
</dbReference>
<comment type="caution">
    <text evidence="2">The sequence shown here is derived from an EMBL/GenBank/DDBJ whole genome shotgun (WGS) entry which is preliminary data.</text>
</comment>
<dbReference type="Proteomes" id="UP000269692">
    <property type="component" value="Unassembled WGS sequence"/>
</dbReference>
<evidence type="ECO:0000259" key="1">
    <source>
        <dbReference type="PROSITE" id="PS50943"/>
    </source>
</evidence>
<dbReference type="InterPro" id="IPR041413">
    <property type="entry name" value="MLTR_LBD"/>
</dbReference>
<dbReference type="InterPro" id="IPR001387">
    <property type="entry name" value="Cro/C1-type_HTH"/>
</dbReference>
<dbReference type="CDD" id="cd00093">
    <property type="entry name" value="HTH_XRE"/>
    <property type="match status" value="1"/>
</dbReference>
<dbReference type="OrthoDB" id="5346389at2"/>
<evidence type="ECO:0000313" key="2">
    <source>
        <dbReference type="EMBL" id="RLP75440.1"/>
    </source>
</evidence>
<name>A0A3L7A6G4_9HYPH</name>
<dbReference type="Gene3D" id="3.30.450.180">
    <property type="match status" value="1"/>
</dbReference>
<proteinExistence type="predicted"/>
<dbReference type="PANTHER" id="PTHR35010:SF2">
    <property type="entry name" value="BLL4672 PROTEIN"/>
    <property type="match status" value="1"/>
</dbReference>
<dbReference type="RefSeq" id="WP_121624514.1">
    <property type="nucleotide sequence ID" value="NZ_JACIIW010000005.1"/>
</dbReference>
<dbReference type="PROSITE" id="PS50943">
    <property type="entry name" value="HTH_CROC1"/>
    <property type="match status" value="1"/>
</dbReference>
<sequence length="278" mass="30585">MSDPPTDENLLGAFLKERRARLDAAAFGFSGRRRTRGLRREEVAQRANISVTWYTWLEQGRGGAPSAEVLNRIARALALTDAEREHLFLVGLGRPPEVQYRAADAGITARLQRVLDTLEWSPALVKTPVWDVVAWNRAASAVLTDYGTLAPEQRNILRLIFLDPRVRAAQMDWDGVARFVVAAFRADVARAGASAQVETLVRELTDRSADFAAIWRDNDVRTHGGGLKQLRHPVAGEIAFEFSAFAVDARPDLQMVIYNPATAADAAAVRAIIGADKT</sequence>
<dbReference type="EMBL" id="RCTF01000015">
    <property type="protein sequence ID" value="RLP75440.1"/>
    <property type="molecule type" value="Genomic_DNA"/>
</dbReference>
<dbReference type="SUPFAM" id="SSF47413">
    <property type="entry name" value="lambda repressor-like DNA-binding domains"/>
    <property type="match status" value="1"/>
</dbReference>
<dbReference type="GO" id="GO:0003677">
    <property type="term" value="F:DNA binding"/>
    <property type="evidence" value="ECO:0007669"/>
    <property type="project" value="InterPro"/>
</dbReference>
<reference evidence="2 3" key="1">
    <citation type="submission" date="2018-10" db="EMBL/GenBank/DDBJ databases">
        <title>Xanthobacter tagetidis genome sequencing and assembly.</title>
        <authorList>
            <person name="Maclea K.S."/>
            <person name="Goen A.E."/>
            <person name="Fatima S.A."/>
        </authorList>
    </citation>
    <scope>NUCLEOTIDE SEQUENCE [LARGE SCALE GENOMIC DNA]</scope>
    <source>
        <strain evidence="2 3">ATCC 700314</strain>
    </source>
</reference>
<dbReference type="AlphaFoldDB" id="A0A3L7A6G4"/>
<keyword evidence="3" id="KW-1185">Reference proteome</keyword>
<accession>A0A3L7A6G4</accession>
<evidence type="ECO:0000313" key="3">
    <source>
        <dbReference type="Proteomes" id="UP000269692"/>
    </source>
</evidence>
<protein>
    <submittedName>
        <fullName evidence="2">XRE family transcriptional regulator</fullName>
    </submittedName>
</protein>
<dbReference type="InterPro" id="IPR010982">
    <property type="entry name" value="Lambda_DNA-bd_dom_sf"/>
</dbReference>
<dbReference type="Gene3D" id="1.10.260.40">
    <property type="entry name" value="lambda repressor-like DNA-binding domains"/>
    <property type="match status" value="1"/>
</dbReference>